<dbReference type="OrthoDB" id="347657at2759"/>
<evidence type="ECO:0000313" key="9">
    <source>
        <dbReference type="EMBL" id="OJT02583.1"/>
    </source>
</evidence>
<evidence type="ECO:0000256" key="4">
    <source>
        <dbReference type="ARBA" id="ARBA00022777"/>
    </source>
</evidence>
<comment type="caution">
    <text evidence="9">The sequence shown here is derived from an EMBL/GenBank/DDBJ whole genome shotgun (WGS) entry which is preliminary data.</text>
</comment>
<keyword evidence="7" id="KW-1133">Transmembrane helix</keyword>
<evidence type="ECO:0000256" key="7">
    <source>
        <dbReference type="SAM" id="Phobius"/>
    </source>
</evidence>
<protein>
    <submittedName>
        <fullName evidence="9">3-phosphoinositide-dependent protein kinase 1</fullName>
    </submittedName>
</protein>
<keyword evidence="5" id="KW-0067">ATP-binding</keyword>
<name>A0A1M2V4V2_TRAPU</name>
<sequence>MRDSSDFWALGCIIYQMIAGRFVFRGLSDWQKIKQLEYTFPDGFDEQAQDLVKKLLVRDPDQRLGAGAPGSAYDIQALRSHPFFAPINWRTLWTIDAPLLEAGLVKKETPPSSAMMRSAWDALVNSDNEDAIEDDEVSWESDGEGREYSLSPGQPNGHHHSEAIGPLGEKRKTSLHHLPLAFVEEERSDSSEGVRFVAPPQAESPIPDDEGRDTVNDELEFSGLARSPPIDVPRVAGPGSHSTGSATSSSDGSPVDKMAAAIEEAARGRNRAQTPIQGNGLCDPELTSLLNPGEHIIFNTTVEPGGPKRRASRLLAMAVAPKKHRPRELVLTSQRLLCVKQKPGRGVQVRTELFVRPSEKEKDLRSLVSSVESKGEREFVVITVSARRSQGGRVDPDWSSVQPIKSHCYVAASPSIASTWIRKLREVVETSPVVPATANANGANGHSSHPGYRLRLNSRT</sequence>
<dbReference type="GO" id="GO:0004674">
    <property type="term" value="F:protein serine/threonine kinase activity"/>
    <property type="evidence" value="ECO:0007669"/>
    <property type="project" value="UniProtKB-KW"/>
</dbReference>
<feature type="compositionally biased region" description="Acidic residues" evidence="6">
    <location>
        <begin position="206"/>
        <end position="220"/>
    </location>
</feature>
<dbReference type="OMA" id="APINWRT"/>
<dbReference type="GO" id="GO:0005524">
    <property type="term" value="F:ATP binding"/>
    <property type="evidence" value="ECO:0007669"/>
    <property type="project" value="UniProtKB-KW"/>
</dbReference>
<dbReference type="EMBL" id="MNAD01001661">
    <property type="protein sequence ID" value="OJT02583.1"/>
    <property type="molecule type" value="Genomic_DNA"/>
</dbReference>
<dbReference type="InterPro" id="IPR000719">
    <property type="entry name" value="Prot_kinase_dom"/>
</dbReference>
<feature type="region of interest" description="Disordered" evidence="6">
    <location>
        <begin position="438"/>
        <end position="460"/>
    </location>
</feature>
<dbReference type="Proteomes" id="UP000184267">
    <property type="component" value="Unassembled WGS sequence"/>
</dbReference>
<evidence type="ECO:0000256" key="1">
    <source>
        <dbReference type="ARBA" id="ARBA00022527"/>
    </source>
</evidence>
<organism evidence="9 10">
    <name type="scientific">Trametes pubescens</name>
    <name type="common">White-rot fungus</name>
    <dbReference type="NCBI Taxonomy" id="154538"/>
    <lineage>
        <taxon>Eukaryota</taxon>
        <taxon>Fungi</taxon>
        <taxon>Dikarya</taxon>
        <taxon>Basidiomycota</taxon>
        <taxon>Agaricomycotina</taxon>
        <taxon>Agaricomycetes</taxon>
        <taxon>Polyporales</taxon>
        <taxon>Polyporaceae</taxon>
        <taxon>Trametes</taxon>
    </lineage>
</organism>
<reference evidence="9 10" key="1">
    <citation type="submission" date="2016-10" db="EMBL/GenBank/DDBJ databases">
        <title>Genome sequence of the basidiomycete white-rot fungus Trametes pubescens.</title>
        <authorList>
            <person name="Makela M.R."/>
            <person name="Granchi Z."/>
            <person name="Peng M."/>
            <person name="De Vries R.P."/>
            <person name="Grigoriev I."/>
            <person name="Riley R."/>
            <person name="Hilden K."/>
        </authorList>
    </citation>
    <scope>NUCLEOTIDE SEQUENCE [LARGE SCALE GENOMIC DNA]</scope>
    <source>
        <strain evidence="9 10">FBCC735</strain>
    </source>
</reference>
<evidence type="ECO:0000256" key="2">
    <source>
        <dbReference type="ARBA" id="ARBA00022679"/>
    </source>
</evidence>
<feature type="compositionally biased region" description="Polar residues" evidence="6">
    <location>
        <begin position="438"/>
        <end position="447"/>
    </location>
</feature>
<evidence type="ECO:0000259" key="8">
    <source>
        <dbReference type="PROSITE" id="PS50011"/>
    </source>
</evidence>
<keyword evidence="1" id="KW-0723">Serine/threonine-protein kinase</keyword>
<dbReference type="Pfam" id="PF00069">
    <property type="entry name" value="Pkinase"/>
    <property type="match status" value="1"/>
</dbReference>
<evidence type="ECO:0000256" key="5">
    <source>
        <dbReference type="ARBA" id="ARBA00022840"/>
    </source>
</evidence>
<dbReference type="PANTHER" id="PTHR24351">
    <property type="entry name" value="RIBOSOMAL PROTEIN S6 KINASE"/>
    <property type="match status" value="1"/>
</dbReference>
<feature type="domain" description="Protein kinase" evidence="8">
    <location>
        <begin position="1"/>
        <end position="84"/>
    </location>
</feature>
<gene>
    <name evidence="9" type="ORF">TRAPUB_6887</name>
</gene>
<dbReference type="AlphaFoldDB" id="A0A1M2V4V2"/>
<evidence type="ECO:0000256" key="3">
    <source>
        <dbReference type="ARBA" id="ARBA00022741"/>
    </source>
</evidence>
<dbReference type="SUPFAM" id="SSF56112">
    <property type="entry name" value="Protein kinase-like (PK-like)"/>
    <property type="match status" value="1"/>
</dbReference>
<accession>A0A1M2V4V2</accession>
<keyword evidence="7" id="KW-0812">Transmembrane</keyword>
<dbReference type="InterPro" id="IPR011009">
    <property type="entry name" value="Kinase-like_dom_sf"/>
</dbReference>
<keyword evidence="10" id="KW-1185">Reference proteome</keyword>
<feature type="region of interest" description="Disordered" evidence="6">
    <location>
        <begin position="127"/>
        <end position="165"/>
    </location>
</feature>
<keyword evidence="2" id="KW-0808">Transferase</keyword>
<feature type="transmembrane region" description="Helical" evidence="7">
    <location>
        <begin position="6"/>
        <end position="24"/>
    </location>
</feature>
<dbReference type="Gene3D" id="1.10.510.10">
    <property type="entry name" value="Transferase(Phosphotransferase) domain 1"/>
    <property type="match status" value="1"/>
</dbReference>
<evidence type="ECO:0000313" key="10">
    <source>
        <dbReference type="Proteomes" id="UP000184267"/>
    </source>
</evidence>
<dbReference type="PROSITE" id="PS50011">
    <property type="entry name" value="PROTEIN_KINASE_DOM"/>
    <property type="match status" value="1"/>
</dbReference>
<feature type="compositionally biased region" description="Acidic residues" evidence="6">
    <location>
        <begin position="127"/>
        <end position="142"/>
    </location>
</feature>
<feature type="region of interest" description="Disordered" evidence="6">
    <location>
        <begin position="184"/>
        <end position="255"/>
    </location>
</feature>
<keyword evidence="7" id="KW-0472">Membrane</keyword>
<dbReference type="STRING" id="154538.A0A1M2V4V2"/>
<proteinExistence type="predicted"/>
<keyword evidence="3" id="KW-0547">Nucleotide-binding</keyword>
<evidence type="ECO:0000256" key="6">
    <source>
        <dbReference type="SAM" id="MobiDB-lite"/>
    </source>
</evidence>
<feature type="compositionally biased region" description="Low complexity" evidence="6">
    <location>
        <begin position="236"/>
        <end position="253"/>
    </location>
</feature>
<keyword evidence="4 9" id="KW-0418">Kinase</keyword>